<evidence type="ECO:0000256" key="4">
    <source>
        <dbReference type="ARBA" id="ARBA00004555"/>
    </source>
</evidence>
<feature type="binding site" evidence="20">
    <location>
        <position position="953"/>
    </location>
    <ligand>
        <name>ATP</name>
        <dbReference type="ChEBI" id="CHEBI:30616"/>
    </ligand>
</feature>
<evidence type="ECO:0000256" key="16">
    <source>
        <dbReference type="ARBA" id="ARBA00023136"/>
    </source>
</evidence>
<feature type="binding site" evidence="20">
    <location>
        <position position="1349"/>
    </location>
    <ligand>
        <name>ATP</name>
        <dbReference type="ChEBI" id="CHEBI:30616"/>
    </ligand>
</feature>
<evidence type="ECO:0000313" key="29">
    <source>
        <dbReference type="Proteomes" id="UP001460270"/>
    </source>
</evidence>
<feature type="transmembrane region" description="Helical" evidence="22">
    <location>
        <begin position="1522"/>
        <end position="1541"/>
    </location>
</feature>
<evidence type="ECO:0000259" key="25">
    <source>
        <dbReference type="Pfam" id="PF16209"/>
    </source>
</evidence>
<feature type="binding site" evidence="20">
    <location>
        <position position="1052"/>
    </location>
    <ligand>
        <name>ATP</name>
        <dbReference type="ChEBI" id="CHEBI:30616"/>
    </ligand>
</feature>
<dbReference type="InterPro" id="IPR018303">
    <property type="entry name" value="ATPase_P-typ_P_site"/>
</dbReference>
<feature type="binding site" evidence="20">
    <location>
        <position position="1348"/>
    </location>
    <ligand>
        <name>ATP</name>
        <dbReference type="ChEBI" id="CHEBI:30616"/>
    </ligand>
</feature>
<dbReference type="GO" id="GO:0005524">
    <property type="term" value="F:ATP binding"/>
    <property type="evidence" value="ECO:0007669"/>
    <property type="project" value="UniProtKB-UniRule"/>
</dbReference>
<dbReference type="Pfam" id="PF00122">
    <property type="entry name" value="E1-E2_ATPase"/>
    <property type="match status" value="1"/>
</dbReference>
<protein>
    <recommendedName>
        <fullName evidence="22">Phospholipid-transporting ATPase</fullName>
        <ecNumber evidence="22">7.6.2.1</ecNumber>
    </recommendedName>
</protein>
<feature type="binding site" evidence="20">
    <location>
        <position position="1230"/>
    </location>
    <ligand>
        <name>ATP</name>
        <dbReference type="ChEBI" id="CHEBI:30616"/>
    </ligand>
</feature>
<evidence type="ECO:0000256" key="10">
    <source>
        <dbReference type="ARBA" id="ARBA00022741"/>
    </source>
</evidence>
<evidence type="ECO:0000256" key="18">
    <source>
        <dbReference type="ARBA" id="ARBA00051303"/>
    </source>
</evidence>
<dbReference type="InterPro" id="IPR023298">
    <property type="entry name" value="ATPase_P-typ_TM_dom_sf"/>
</dbReference>
<evidence type="ECO:0000256" key="9">
    <source>
        <dbReference type="ARBA" id="ARBA00022723"/>
    </source>
</evidence>
<comment type="catalytic activity">
    <reaction evidence="17 22">
        <text>ATP + H2O + phospholipidSide 1 = ADP + phosphate + phospholipidSide 2.</text>
        <dbReference type="EC" id="7.6.2.1"/>
    </reaction>
</comment>
<dbReference type="FunFam" id="3.40.1110.10:FF:000010">
    <property type="entry name" value="Phospholipid-transporting ATPase"/>
    <property type="match status" value="1"/>
</dbReference>
<comment type="caution">
    <text evidence="28">The sequence shown here is derived from an EMBL/GenBank/DDBJ whole genome shotgun (WGS) entry which is preliminary data.</text>
</comment>
<dbReference type="Pfam" id="PF13246">
    <property type="entry name" value="Cation_ATPase"/>
    <property type="match status" value="1"/>
</dbReference>
<feature type="active site" description="4-aspartylphosphate intermediate" evidence="19">
    <location>
        <position position="952"/>
    </location>
</feature>
<dbReference type="SFLD" id="SFLDS00003">
    <property type="entry name" value="Haloacid_Dehalogenase"/>
    <property type="match status" value="1"/>
</dbReference>
<feature type="region of interest" description="Disordered" evidence="23">
    <location>
        <begin position="357"/>
        <end position="418"/>
    </location>
</feature>
<feature type="transmembrane region" description="Helical" evidence="22">
    <location>
        <begin position="1593"/>
        <end position="1612"/>
    </location>
</feature>
<keyword evidence="15" id="KW-0333">Golgi apparatus</keyword>
<evidence type="ECO:0000259" key="27">
    <source>
        <dbReference type="Pfam" id="PF25914"/>
    </source>
</evidence>
<feature type="binding site" evidence="20">
    <location>
        <position position="1149"/>
    </location>
    <ligand>
        <name>ATP</name>
        <dbReference type="ChEBI" id="CHEBI:30616"/>
    </ligand>
</feature>
<dbReference type="InterPro" id="IPR006539">
    <property type="entry name" value="P-type_ATPase_IV"/>
</dbReference>
<comment type="catalytic activity">
    <reaction evidence="18">
        <text>a 1,2-diacyl-sn-glycero-3-phospho-L-serine(out) + ATP + H2O = a 1,2-diacyl-sn-glycero-3-phospho-L-serine(in) + ADP + phosphate + H(+)</text>
        <dbReference type="Rhea" id="RHEA:38567"/>
        <dbReference type="ChEBI" id="CHEBI:15377"/>
        <dbReference type="ChEBI" id="CHEBI:15378"/>
        <dbReference type="ChEBI" id="CHEBI:30616"/>
        <dbReference type="ChEBI" id="CHEBI:43474"/>
        <dbReference type="ChEBI" id="CHEBI:57262"/>
        <dbReference type="ChEBI" id="CHEBI:456216"/>
    </reaction>
    <physiologicalReaction direction="left-to-right" evidence="18">
        <dbReference type="Rhea" id="RHEA:38568"/>
    </physiologicalReaction>
</comment>
<dbReference type="SUPFAM" id="SSF81653">
    <property type="entry name" value="Calcium ATPase, transduction domain A"/>
    <property type="match status" value="1"/>
</dbReference>
<dbReference type="PANTHER" id="PTHR24092:SF98">
    <property type="entry name" value="PHOSPHOLIPID-TRANSPORTING ATPASE IB"/>
    <property type="match status" value="1"/>
</dbReference>
<organism evidence="28 29">
    <name type="scientific">Mugilogobius chulae</name>
    <name type="common">yellowstripe goby</name>
    <dbReference type="NCBI Taxonomy" id="88201"/>
    <lineage>
        <taxon>Eukaryota</taxon>
        <taxon>Metazoa</taxon>
        <taxon>Chordata</taxon>
        <taxon>Craniata</taxon>
        <taxon>Vertebrata</taxon>
        <taxon>Euteleostomi</taxon>
        <taxon>Actinopterygii</taxon>
        <taxon>Neopterygii</taxon>
        <taxon>Teleostei</taxon>
        <taxon>Neoteleostei</taxon>
        <taxon>Acanthomorphata</taxon>
        <taxon>Gobiaria</taxon>
        <taxon>Gobiiformes</taxon>
        <taxon>Gobioidei</taxon>
        <taxon>Gobiidae</taxon>
        <taxon>Gobionellinae</taxon>
        <taxon>Mugilogobius</taxon>
    </lineage>
</organism>
<feature type="compositionally biased region" description="Basic and acidic residues" evidence="23">
    <location>
        <begin position="53"/>
        <end position="66"/>
    </location>
</feature>
<dbReference type="NCBIfam" id="TIGR01494">
    <property type="entry name" value="ATPase_P-type"/>
    <property type="match status" value="2"/>
</dbReference>
<dbReference type="InterPro" id="IPR032631">
    <property type="entry name" value="P-type_ATPase_N"/>
</dbReference>
<keyword evidence="29" id="KW-1185">Reference proteome</keyword>
<evidence type="ECO:0000259" key="26">
    <source>
        <dbReference type="Pfam" id="PF16212"/>
    </source>
</evidence>
<evidence type="ECO:0000259" key="24">
    <source>
        <dbReference type="Pfam" id="PF00122"/>
    </source>
</evidence>
<dbReference type="PRINTS" id="PR00119">
    <property type="entry name" value="CATATPASE"/>
</dbReference>
<comment type="similarity">
    <text evidence="5 22">Belongs to the cation transport ATPase (P-type) (TC 3.A.3) family. Type IV subfamily.</text>
</comment>
<evidence type="ECO:0000256" key="5">
    <source>
        <dbReference type="ARBA" id="ARBA00008109"/>
    </source>
</evidence>
<feature type="binding site" evidence="21">
    <location>
        <position position="954"/>
    </location>
    <ligand>
        <name>Mg(2+)</name>
        <dbReference type="ChEBI" id="CHEBI:18420"/>
    </ligand>
</feature>
<feature type="transmembrane region" description="Helical" evidence="22">
    <location>
        <begin position="1553"/>
        <end position="1573"/>
    </location>
</feature>
<dbReference type="PANTHER" id="PTHR24092">
    <property type="entry name" value="PROBABLE PHOSPHOLIPID-TRANSPORTING ATPASE"/>
    <property type="match status" value="1"/>
</dbReference>
<dbReference type="Gene3D" id="3.40.1110.10">
    <property type="entry name" value="Calcium-transporting ATPase, cytoplasmic domain N"/>
    <property type="match status" value="1"/>
</dbReference>
<feature type="transmembrane region" description="Helical" evidence="22">
    <location>
        <begin position="1484"/>
        <end position="1502"/>
    </location>
</feature>
<feature type="region of interest" description="Disordered" evidence="23">
    <location>
        <begin position="44"/>
        <end position="154"/>
    </location>
</feature>
<dbReference type="FunFam" id="3.40.50.1000:FF:000010">
    <property type="entry name" value="Phospholipid-transporting ATPase"/>
    <property type="match status" value="1"/>
</dbReference>
<feature type="binding site" evidence="20">
    <location>
        <position position="952"/>
    </location>
    <ligand>
        <name>ATP</name>
        <dbReference type="ChEBI" id="CHEBI:30616"/>
    </ligand>
</feature>
<evidence type="ECO:0000256" key="13">
    <source>
        <dbReference type="ARBA" id="ARBA00022967"/>
    </source>
</evidence>
<dbReference type="InterPro" id="IPR044492">
    <property type="entry name" value="P_typ_ATPase_HD_dom"/>
</dbReference>
<feature type="transmembrane region" description="Helical" evidence="22">
    <location>
        <begin position="1411"/>
        <end position="1431"/>
    </location>
</feature>
<dbReference type="NCBIfam" id="TIGR01652">
    <property type="entry name" value="ATPase-Plipid"/>
    <property type="match status" value="1"/>
</dbReference>
<feature type="binding site" evidence="21">
    <location>
        <position position="1349"/>
    </location>
    <ligand>
        <name>Mg(2+)</name>
        <dbReference type="ChEBI" id="CHEBI:18420"/>
    </ligand>
</feature>
<keyword evidence="6" id="KW-1003">Cell membrane</keyword>
<proteinExistence type="inferred from homology"/>
<dbReference type="SUPFAM" id="SSF56784">
    <property type="entry name" value="HAD-like"/>
    <property type="match status" value="1"/>
</dbReference>
<feature type="binding site" evidence="20">
    <location>
        <position position="1229"/>
    </location>
    <ligand>
        <name>ATP</name>
        <dbReference type="ChEBI" id="CHEBI:30616"/>
    </ligand>
</feature>
<keyword evidence="7" id="KW-0597">Phosphoprotein</keyword>
<dbReference type="Proteomes" id="UP001460270">
    <property type="component" value="Unassembled WGS sequence"/>
</dbReference>
<comment type="subcellular location">
    <subcellularLocation>
        <location evidence="3">Cell membrane</location>
    </subcellularLocation>
    <subcellularLocation>
        <location evidence="4">Golgi apparatus</location>
    </subcellularLocation>
    <subcellularLocation>
        <location evidence="2 22">Membrane</location>
        <topology evidence="2 22">Multi-pass membrane protein</topology>
    </subcellularLocation>
</comment>
<dbReference type="InterPro" id="IPR023299">
    <property type="entry name" value="ATPase_P-typ_cyto_dom_N"/>
</dbReference>
<comment type="cofactor">
    <cofactor evidence="1 21">
        <name>Mg(2+)</name>
        <dbReference type="ChEBI" id="CHEBI:18420"/>
    </cofactor>
</comment>
<feature type="transmembrane region" description="Helical" evidence="22">
    <location>
        <begin position="883"/>
        <end position="906"/>
    </location>
</feature>
<gene>
    <name evidence="28" type="ORF">WMY93_030773</name>
</gene>
<dbReference type="Gene3D" id="2.70.150.10">
    <property type="entry name" value="Calcium-transporting ATPase, cytoplasmic transduction domain A"/>
    <property type="match status" value="1"/>
</dbReference>
<feature type="binding site" evidence="20">
    <location>
        <position position="1319"/>
    </location>
    <ligand>
        <name>ATP</name>
        <dbReference type="ChEBI" id="CHEBI:30616"/>
    </ligand>
</feature>
<name>A0AAW0MG65_9GOBI</name>
<dbReference type="GO" id="GO:0016887">
    <property type="term" value="F:ATP hydrolysis activity"/>
    <property type="evidence" value="ECO:0007669"/>
    <property type="project" value="InterPro"/>
</dbReference>
<dbReference type="InterPro" id="IPR058896">
    <property type="entry name" value="RNF6/12_N"/>
</dbReference>
<evidence type="ECO:0000256" key="7">
    <source>
        <dbReference type="ARBA" id="ARBA00022553"/>
    </source>
</evidence>
<evidence type="ECO:0000256" key="22">
    <source>
        <dbReference type="RuleBase" id="RU362033"/>
    </source>
</evidence>
<dbReference type="SFLD" id="SFLDG00002">
    <property type="entry name" value="C1.7:_P-type_atpase_like"/>
    <property type="match status" value="1"/>
</dbReference>
<dbReference type="InterPro" id="IPR023214">
    <property type="entry name" value="HAD_sf"/>
</dbReference>
<feature type="compositionally biased region" description="Polar residues" evidence="23">
    <location>
        <begin position="126"/>
        <end position="153"/>
    </location>
</feature>
<keyword evidence="10 20" id="KW-0547">Nucleotide-binding</keyword>
<evidence type="ECO:0000256" key="8">
    <source>
        <dbReference type="ARBA" id="ARBA00022692"/>
    </source>
</evidence>
<evidence type="ECO:0000256" key="19">
    <source>
        <dbReference type="PIRSR" id="PIRSR606539-1"/>
    </source>
</evidence>
<feature type="binding site" evidence="21">
    <location>
        <position position="1345"/>
    </location>
    <ligand>
        <name>Mg(2+)</name>
        <dbReference type="ChEBI" id="CHEBI:18420"/>
    </ligand>
</feature>
<evidence type="ECO:0000256" key="14">
    <source>
        <dbReference type="ARBA" id="ARBA00022989"/>
    </source>
</evidence>
<feature type="binding site" evidence="20">
    <location>
        <position position="1325"/>
    </location>
    <ligand>
        <name>ATP</name>
        <dbReference type="ChEBI" id="CHEBI:30616"/>
    </ligand>
</feature>
<evidence type="ECO:0000256" key="2">
    <source>
        <dbReference type="ARBA" id="ARBA00004141"/>
    </source>
</evidence>
<dbReference type="GO" id="GO:0140326">
    <property type="term" value="F:ATPase-coupled intramembrane lipid transporter activity"/>
    <property type="evidence" value="ECO:0007669"/>
    <property type="project" value="UniProtKB-EC"/>
</dbReference>
<dbReference type="InterPro" id="IPR008250">
    <property type="entry name" value="ATPase_P-typ_transduc_dom_A_sf"/>
</dbReference>
<accession>A0AAW0MG65</accession>
<feature type="compositionally biased region" description="Polar residues" evidence="23">
    <location>
        <begin position="184"/>
        <end position="199"/>
    </location>
</feature>
<dbReference type="InterPro" id="IPR032630">
    <property type="entry name" value="P_typ_ATPase_c"/>
</dbReference>
<evidence type="ECO:0000256" key="23">
    <source>
        <dbReference type="SAM" id="MobiDB-lite"/>
    </source>
</evidence>
<feature type="region of interest" description="Disordered" evidence="23">
    <location>
        <begin position="539"/>
        <end position="570"/>
    </location>
</feature>
<feature type="transmembrane region" description="Helical" evidence="22">
    <location>
        <begin position="840"/>
        <end position="861"/>
    </location>
</feature>
<keyword evidence="11 20" id="KW-0067">ATP-binding</keyword>
<keyword evidence="14 22" id="KW-1133">Transmembrane helix</keyword>
<evidence type="ECO:0000256" key="6">
    <source>
        <dbReference type="ARBA" id="ARBA00022475"/>
    </source>
</evidence>
<dbReference type="GO" id="GO:0048666">
    <property type="term" value="P:neuron development"/>
    <property type="evidence" value="ECO:0007669"/>
    <property type="project" value="TreeGrafter"/>
</dbReference>
<evidence type="ECO:0000256" key="20">
    <source>
        <dbReference type="PIRSR" id="PIRSR606539-2"/>
    </source>
</evidence>
<feature type="compositionally biased region" description="Basic and acidic residues" evidence="23">
    <location>
        <begin position="167"/>
        <end position="182"/>
    </location>
</feature>
<dbReference type="SFLD" id="SFLDF00027">
    <property type="entry name" value="p-type_atpase"/>
    <property type="match status" value="1"/>
</dbReference>
<dbReference type="GO" id="GO:0000287">
    <property type="term" value="F:magnesium ion binding"/>
    <property type="evidence" value="ECO:0007669"/>
    <property type="project" value="UniProtKB-UniRule"/>
</dbReference>
<sequence>MDPPGGGDERRRQAERLRREEAYYHFINELSEDEYRLMRDSNLLGTPGEVTAEELRQRLDGAKERVSSQPPPEHPAQNTSSGDQQGSNDIDERGPAGRRQPGIEGNAEPGGESSNGDSLLEWLNTFRRTGNATRSGQSGNQTWRAVSRTNPNSGEFRFSLEININHDQSEPGEHNDISDHSELPVTTQNPTSIRTSSAFASHRPSLSSRPAPYPTPRPPLSRRMHTRRTQPVTEAVEREGESPLAGSTAVRRHPTIMLDLQVRRIRPGENRDRDSIASRTRSRARVAENTVTFESDSGGFRRTISRSERAGIRTYVSTIRIPLRRISETGLGEPNSTALRSILRQIMTGFGELSSLMETEADSESVAPSHTDAVGTNSTESQHSNDRSSSLTGTGVADQERPRLSENDEDIEQSRLPVGVVSNTEGRVRDTNNLVENGTLPILRLAHFFLLNDEEDDEHPRGLTKEQIDNLVTRTYGQASLEGEIGRACSVCINEGKKIHTEGEKLVLTTIRQESSELQDPDLGSAMCAHFTERFDKTSPLSHHSNGAGPACSSSGYRKADDEMSGTTSLADPVDATARTVLLNRTQTTKFCDNHVSTTKYGILTFLPRFLYEQIRRAANAFFLFIALMQQIPDVSPTGRYTTLVPLIFILTVAGIKEIIEDYKRHKADNTVNKKKTTVLRNGAWQTIIWKQVAVGDIVKVTNGQHLPADMVLLSSSEPQAMCYIETSNLDGETNLKIRQGLPLTTGLQTLEDLVALSGRLECEGPNRHLYDFSGRLQLENQNPAPLGPDQVLLRGAQLRNTQWVVGIAVYTGHDSKLMQNSTKAPLKRSNVERVTNMQILVLFGILLVMALISSVGAAIWNKEHTEESCWYLSRAGDISTNFAYNLLTFIILYNNLIPISLLVTLEVVKFTQALFINWDVEMYYAETDTPAMARTSNLNEELGQVKYLFSDKTGTLTCNVMHFKKCTIAGITYGHFPDLDCDRSMEDFSNLPSNSHNSTEFDDPTLIQNIEKNHPTSPQICEFLTMMAVCHTVVPEREEDQIIYQASSPDEGALVKGAKGLGFVFSARTPHSVIIDARGKEMSYELLNVLEFSSNRKRMSVVVRTPSGKLRLYCKGADNVIFERLTEASQYKDLTVVHLEQFATEGLRTLCFAYVDLEEEAYQQWLKEYNQASTVLKDRAQKLEECYELIEKNLMLLGATAIEDRLQAGVPETIATLMRADIKIWVLTGDKQETAINIGYSCRLVTHGMSLIIVNEDSLDATRATLTTHCSSLGDSLRKENELALIIDGQTLKYALSFELRQNFLDLALSCKAVICCRVSPLQKSEIVDMVKKHVKAITLAIGDGANDVGMIQTAHVGVGISGNEGMQATNSSDYSIAQFSYLEKLLLVHGAWSYNRVTKCILYCFYKNVVLYIIELWFAFVNGFSGQILFERWCIGLYNVIFTALPPFTLGIFDRPCSQQNMLRFPQLYRITQNAEGFNTKVFWGHCINALIHSIILFWFPLKMLEHDSPFPNGHGNDYLFVGNMVYTYVVVTVCLKAGMETTAWTRFSHLAVWGSMILWMLFFAVYSAIWPKIPIAPDMLGQAGSVMQCWYFWLGLVLVPTACLLKDFAWTATRRTVKKSLLEEVQELEARAVDPGAAVLRDASGRSLNERAHLLTRVFRKTPSSIGRSNSVQQTVTHGYAFSQEEHGVVSQSQVVRSYDTTLQRPSL</sequence>
<evidence type="ECO:0000256" key="11">
    <source>
        <dbReference type="ARBA" id="ARBA00022840"/>
    </source>
</evidence>
<dbReference type="EC" id="7.6.2.1" evidence="22"/>
<evidence type="ECO:0000313" key="28">
    <source>
        <dbReference type="EMBL" id="KAK7879020.1"/>
    </source>
</evidence>
<feature type="domain" description="P-type ATPase C-terminal" evidence="26">
    <location>
        <begin position="1372"/>
        <end position="1622"/>
    </location>
</feature>
<dbReference type="InterPro" id="IPR036412">
    <property type="entry name" value="HAD-like_sf"/>
</dbReference>
<keyword evidence="9 21" id="KW-0479">Metal-binding</keyword>
<feature type="binding site" evidence="20">
    <location>
        <position position="1231"/>
    </location>
    <ligand>
        <name>ATP</name>
        <dbReference type="ChEBI" id="CHEBI:30616"/>
    </ligand>
</feature>
<dbReference type="GO" id="GO:0005886">
    <property type="term" value="C:plasma membrane"/>
    <property type="evidence" value="ECO:0007669"/>
    <property type="project" value="UniProtKB-SubCell"/>
</dbReference>
<keyword evidence="16 22" id="KW-0472">Membrane</keyword>
<feature type="domain" description="E3 ubiquitin-protein ligase RNF6/12 N-terminal" evidence="27">
    <location>
        <begin position="9"/>
        <end position="66"/>
    </location>
</feature>
<dbReference type="PROSITE" id="PS00154">
    <property type="entry name" value="ATPASE_E1_E2"/>
    <property type="match status" value="1"/>
</dbReference>
<dbReference type="Pfam" id="PF25914">
    <property type="entry name" value="RNF6_N"/>
    <property type="match status" value="1"/>
</dbReference>
<feature type="region of interest" description="Disordered" evidence="23">
    <location>
        <begin position="166"/>
        <end position="248"/>
    </location>
</feature>
<dbReference type="Gene3D" id="3.40.50.1000">
    <property type="entry name" value="HAD superfamily/HAD-like"/>
    <property type="match status" value="1"/>
</dbReference>
<evidence type="ECO:0000256" key="17">
    <source>
        <dbReference type="ARBA" id="ARBA00034036"/>
    </source>
</evidence>
<feature type="compositionally biased region" description="Polar residues" evidence="23">
    <location>
        <begin position="76"/>
        <end position="88"/>
    </location>
</feature>
<dbReference type="Pfam" id="PF16212">
    <property type="entry name" value="PhoLip_ATPase_C"/>
    <property type="match status" value="1"/>
</dbReference>
<feature type="binding site" evidence="20">
    <location>
        <position position="1093"/>
    </location>
    <ligand>
        <name>ATP</name>
        <dbReference type="ChEBI" id="CHEBI:30616"/>
    </ligand>
</feature>
<feature type="domain" description="P-type ATPase A" evidence="24">
    <location>
        <begin position="673"/>
        <end position="735"/>
    </location>
</feature>
<feature type="binding site" evidence="20">
    <location>
        <position position="1116"/>
    </location>
    <ligand>
        <name>ATP</name>
        <dbReference type="ChEBI" id="CHEBI:30616"/>
    </ligand>
</feature>
<feature type="binding site" evidence="20">
    <location>
        <position position="954"/>
    </location>
    <ligand>
        <name>ATP</name>
        <dbReference type="ChEBI" id="CHEBI:30616"/>
    </ligand>
</feature>
<reference evidence="29" key="1">
    <citation type="submission" date="2024-04" db="EMBL/GenBank/DDBJ databases">
        <title>Salinicola lusitanus LLJ914,a marine bacterium isolated from the Okinawa Trough.</title>
        <authorList>
            <person name="Li J."/>
        </authorList>
    </citation>
    <scope>NUCLEOTIDE SEQUENCE [LARGE SCALE GENOMIC DNA]</scope>
</reference>
<keyword evidence="8 22" id="KW-0812">Transmembrane</keyword>
<dbReference type="EMBL" id="JBBPFD010000388">
    <property type="protein sequence ID" value="KAK7879020.1"/>
    <property type="molecule type" value="Genomic_DNA"/>
</dbReference>
<dbReference type="Pfam" id="PF16209">
    <property type="entry name" value="PhoLip_ATPase_N"/>
    <property type="match status" value="1"/>
</dbReference>
<dbReference type="FunFam" id="2.70.150.10:FF:000021">
    <property type="entry name" value="Phospholipid-transporting ATPase"/>
    <property type="match status" value="1"/>
</dbReference>
<feature type="compositionally biased region" description="Polar residues" evidence="23">
    <location>
        <begin position="374"/>
        <end position="393"/>
    </location>
</feature>
<evidence type="ECO:0000256" key="3">
    <source>
        <dbReference type="ARBA" id="ARBA00004236"/>
    </source>
</evidence>
<evidence type="ECO:0000256" key="12">
    <source>
        <dbReference type="ARBA" id="ARBA00022842"/>
    </source>
</evidence>
<dbReference type="GO" id="GO:0045332">
    <property type="term" value="P:phospholipid translocation"/>
    <property type="evidence" value="ECO:0007669"/>
    <property type="project" value="TreeGrafter"/>
</dbReference>
<dbReference type="SUPFAM" id="SSF81665">
    <property type="entry name" value="Calcium ATPase, transmembrane domain M"/>
    <property type="match status" value="1"/>
</dbReference>
<feature type="binding site" evidence="21">
    <location>
        <position position="952"/>
    </location>
    <ligand>
        <name>Mg(2+)</name>
        <dbReference type="ChEBI" id="CHEBI:18420"/>
    </ligand>
</feature>
<dbReference type="InterPro" id="IPR059000">
    <property type="entry name" value="ATPase_P-type_domA"/>
</dbReference>
<evidence type="ECO:0000256" key="15">
    <source>
        <dbReference type="ARBA" id="ARBA00023034"/>
    </source>
</evidence>
<feature type="domain" description="P-type ATPase N-terminal" evidence="25">
    <location>
        <begin position="586"/>
        <end position="644"/>
    </location>
</feature>
<dbReference type="InterPro" id="IPR001757">
    <property type="entry name" value="P_typ_ATPase"/>
</dbReference>
<dbReference type="GO" id="GO:0005802">
    <property type="term" value="C:trans-Golgi network"/>
    <property type="evidence" value="ECO:0007669"/>
    <property type="project" value="TreeGrafter"/>
</dbReference>
<dbReference type="SUPFAM" id="SSF81660">
    <property type="entry name" value="Metal cation-transporting ATPase, ATP-binding domain N"/>
    <property type="match status" value="1"/>
</dbReference>
<keyword evidence="12 21" id="KW-0460">Magnesium</keyword>
<evidence type="ECO:0000256" key="21">
    <source>
        <dbReference type="PIRSR" id="PIRSR606539-3"/>
    </source>
</evidence>
<dbReference type="CDD" id="cd02073">
    <property type="entry name" value="P-type_ATPase_APLT_Dnf-like"/>
    <property type="match status" value="1"/>
</dbReference>
<keyword evidence="13 22" id="KW-1278">Translocase</keyword>
<evidence type="ECO:0000256" key="1">
    <source>
        <dbReference type="ARBA" id="ARBA00001946"/>
    </source>
</evidence>